<dbReference type="PANTHER" id="PTHR12103">
    <property type="entry name" value="5'-NUCLEOTIDASE DOMAIN-CONTAINING"/>
    <property type="match status" value="1"/>
</dbReference>
<protein>
    <recommendedName>
        <fullName evidence="9">5'-nucleotidase</fullName>
    </recommendedName>
</protein>
<keyword evidence="3" id="KW-0378">Hydrolase</keyword>
<dbReference type="PANTHER" id="PTHR12103:SF15">
    <property type="entry name" value="CYTOSOLIC PURINE 5'-NUCLEOTIDASE"/>
    <property type="match status" value="1"/>
</dbReference>
<evidence type="ECO:0000256" key="6">
    <source>
        <dbReference type="PIRSR" id="PIRSR017434-2"/>
    </source>
</evidence>
<keyword evidence="8" id="KW-1185">Reference proteome</keyword>
<comment type="cofactor">
    <cofactor evidence="6">
        <name>Mg(2+)</name>
        <dbReference type="ChEBI" id="CHEBI:18420"/>
    </cofactor>
    <text evidence="6">Binds 1 Mg(2+) ion per subunit.</text>
</comment>
<reference evidence="7" key="1">
    <citation type="submission" date="2021-01" db="EMBL/GenBank/DDBJ databases">
        <authorList>
            <person name="Eckstrom K.M.E."/>
        </authorList>
    </citation>
    <scope>NUCLEOTIDE SEQUENCE</scope>
    <source>
        <strain evidence="7">UVCC 0001</strain>
    </source>
</reference>
<evidence type="ECO:0000256" key="4">
    <source>
        <dbReference type="ARBA" id="ARBA00022842"/>
    </source>
</evidence>
<dbReference type="Pfam" id="PF05761">
    <property type="entry name" value="5_nucleotid"/>
    <property type="match status" value="1"/>
</dbReference>
<organism evidence="7 8">
    <name type="scientific">Prototheca wickerhamii</name>
    <dbReference type="NCBI Taxonomy" id="3111"/>
    <lineage>
        <taxon>Eukaryota</taxon>
        <taxon>Viridiplantae</taxon>
        <taxon>Chlorophyta</taxon>
        <taxon>core chlorophytes</taxon>
        <taxon>Trebouxiophyceae</taxon>
        <taxon>Chlorellales</taxon>
        <taxon>Chlorellaceae</taxon>
        <taxon>Prototheca</taxon>
    </lineage>
</organism>
<gene>
    <name evidence="7" type="ORF">QBZ16_003342</name>
</gene>
<proteinExistence type="inferred from homology"/>
<keyword evidence="4 6" id="KW-0460">Magnesium</keyword>
<dbReference type="GO" id="GO:0008253">
    <property type="term" value="F:5'-nucleotidase activity"/>
    <property type="evidence" value="ECO:0007669"/>
    <property type="project" value="TreeGrafter"/>
</dbReference>
<feature type="active site" description="Nucleophile" evidence="5">
    <location>
        <position position="56"/>
    </location>
</feature>
<evidence type="ECO:0000256" key="3">
    <source>
        <dbReference type="ARBA" id="ARBA00022801"/>
    </source>
</evidence>
<dbReference type="Proteomes" id="UP001255856">
    <property type="component" value="Unassembled WGS sequence"/>
</dbReference>
<evidence type="ECO:0000256" key="2">
    <source>
        <dbReference type="ARBA" id="ARBA00022723"/>
    </source>
</evidence>
<dbReference type="InterPro" id="IPR036412">
    <property type="entry name" value="HAD-like_sf"/>
</dbReference>
<feature type="active site" description="Proton donor" evidence="5">
    <location>
        <position position="58"/>
    </location>
</feature>
<comment type="caution">
    <text evidence="7">The sequence shown here is derived from an EMBL/GenBank/DDBJ whole genome shotgun (WGS) entry which is preliminary data.</text>
</comment>
<feature type="binding site" evidence="6">
    <location>
        <position position="378"/>
    </location>
    <ligand>
        <name>Mg(2+)</name>
        <dbReference type="ChEBI" id="CHEBI:18420"/>
    </ligand>
</feature>
<sequence>MSEVFPPPPPLVEEVQPLWGLDPPPEGEAARLLPLSRRIFCNRSLNMAGIKAVGFDMDYTLAQYKPESFEVLAHEKTVKKLVSAFGYPKVGSVLAFEFDWRYMSRGLVIDKNRGNVLKVDRHKYVKLAYHGFKELPRAERLRLYNNSSLQHDFDEPNYALIDTLFSLAEAHLFMQLVESLDAGALVMADGSTKRYGEIYRDVRLAVDLCHRDGSIKREVAADPARFIHPDPSLLPALTALRESGKRVFLATNSLWDYTNVVMNFLLEGRAGAAKTTAWLRHFDVVVTGCGKPRFFTERKDLFEVHAPSGMLWNTEGGSPMVPIGEQDLPDAMHSGSTAPRDNSLTSNTECRVFQGGSFHDLHKMLGVWAGAEVLYVGDHIYGDVVRSKKDLGWRTMLVIPELESELDCLAAHRADLVELRRLRRQRDLIDDRLQARRLMWLQKQDKSGWPGARASVTPAARDTEIEALQREKAALKDRHGKLLQRHHEAFHPVWGQIMKTGYQNSRYSHVANLLFYSPNKSFKARPDTMCHEDELVPPAAPPP</sequence>
<dbReference type="EMBL" id="JASFZW010000004">
    <property type="protein sequence ID" value="KAK2078502.1"/>
    <property type="molecule type" value="Genomic_DNA"/>
</dbReference>
<feature type="binding site" evidence="6">
    <location>
        <position position="58"/>
    </location>
    <ligand>
        <name>GMP</name>
        <dbReference type="ChEBI" id="CHEBI:58115"/>
    </ligand>
</feature>
<evidence type="ECO:0000313" key="8">
    <source>
        <dbReference type="Proteomes" id="UP001255856"/>
    </source>
</evidence>
<dbReference type="CDD" id="cd07522">
    <property type="entry name" value="HAD_cN-II"/>
    <property type="match status" value="1"/>
</dbReference>
<dbReference type="AlphaFoldDB" id="A0AAD9ILN6"/>
<evidence type="ECO:0000256" key="5">
    <source>
        <dbReference type="PIRSR" id="PIRSR017434-1"/>
    </source>
</evidence>
<feature type="binding site" evidence="6">
    <location>
        <position position="56"/>
    </location>
    <ligand>
        <name>Mg(2+)</name>
        <dbReference type="ChEBI" id="CHEBI:18420"/>
    </ligand>
</feature>
<evidence type="ECO:0000313" key="7">
    <source>
        <dbReference type="EMBL" id="KAK2078502.1"/>
    </source>
</evidence>
<dbReference type="NCBIfam" id="TIGR02244">
    <property type="entry name" value="HAD-IG-Ncltidse"/>
    <property type="match status" value="1"/>
</dbReference>
<accession>A0AAD9ILN6</accession>
<dbReference type="InterPro" id="IPR016695">
    <property type="entry name" value="Pur_nucleotidase"/>
</dbReference>
<name>A0AAD9ILN6_PROWI</name>
<evidence type="ECO:0000256" key="1">
    <source>
        <dbReference type="ARBA" id="ARBA00009589"/>
    </source>
</evidence>
<dbReference type="GO" id="GO:0046872">
    <property type="term" value="F:metal ion binding"/>
    <property type="evidence" value="ECO:0007669"/>
    <property type="project" value="UniProtKB-KW"/>
</dbReference>
<dbReference type="InterPro" id="IPR008380">
    <property type="entry name" value="HAD-SF_hydro_IG_5-nucl"/>
</dbReference>
<comment type="similarity">
    <text evidence="1">Belongs to the 5'(3')-deoxyribonucleotidase family.</text>
</comment>
<dbReference type="SUPFAM" id="SSF56784">
    <property type="entry name" value="HAD-like"/>
    <property type="match status" value="1"/>
</dbReference>
<dbReference type="InterPro" id="IPR023214">
    <property type="entry name" value="HAD_sf"/>
</dbReference>
<evidence type="ECO:0008006" key="9">
    <source>
        <dbReference type="Google" id="ProtNLM"/>
    </source>
</evidence>
<dbReference type="PIRSF" id="PIRSF017434">
    <property type="entry name" value="Purine_5'-nucleotidase"/>
    <property type="match status" value="1"/>
</dbReference>
<dbReference type="Gene3D" id="3.40.50.1000">
    <property type="entry name" value="HAD superfamily/HAD-like"/>
    <property type="match status" value="2"/>
</dbReference>
<keyword evidence="2 6" id="KW-0479">Metal-binding</keyword>